<gene>
    <name evidence="1" type="ORF">B4067_4214</name>
</gene>
<reference evidence="1 2" key="1">
    <citation type="submission" date="2014-11" db="EMBL/GenBank/DDBJ databases">
        <title>Draft Genome Sequences of Nine Bacillus subtilis Strains that Form Spores with High Heat-Resistance.</title>
        <authorList>
            <person name="Krawcyk A.O."/>
            <person name="Berendsen E.M."/>
            <person name="de Jong A."/>
            <person name="Holsappel S."/>
            <person name="Eijlander R.T."/>
            <person name="Wells-Bennik M."/>
            <person name="Kuipers O.P."/>
        </authorList>
    </citation>
    <scope>NUCLEOTIDE SEQUENCE [LARGE SCALE GENOMIC DNA]</scope>
    <source>
        <strain evidence="1 2">B4067</strain>
    </source>
</reference>
<protein>
    <submittedName>
        <fullName evidence="1">Uncharacterized protein</fullName>
    </submittedName>
</protein>
<sequence length="48" mass="5591">MIEGMLFIPFLLFVRYGDLLCEKSLLLVNRERFVRKNNKLISAFTAGI</sequence>
<comment type="caution">
    <text evidence="1">The sequence shown here is derived from an EMBL/GenBank/DDBJ whole genome shotgun (WGS) entry which is preliminary data.</text>
</comment>
<dbReference type="Proteomes" id="UP000031970">
    <property type="component" value="Unassembled WGS sequence"/>
</dbReference>
<accession>A0ABD3ZVH9</accession>
<dbReference type="AlphaFoldDB" id="A0ABD3ZVH9"/>
<dbReference type="EMBL" id="JSXS01000047">
    <property type="protein sequence ID" value="KIL31825.1"/>
    <property type="molecule type" value="Genomic_DNA"/>
</dbReference>
<evidence type="ECO:0000313" key="1">
    <source>
        <dbReference type="EMBL" id="KIL31825.1"/>
    </source>
</evidence>
<evidence type="ECO:0000313" key="2">
    <source>
        <dbReference type="Proteomes" id="UP000031970"/>
    </source>
</evidence>
<proteinExistence type="predicted"/>
<organism evidence="1 2">
    <name type="scientific">Bacillus subtilis subsp. subtilis</name>
    <dbReference type="NCBI Taxonomy" id="135461"/>
    <lineage>
        <taxon>Bacteria</taxon>
        <taxon>Bacillati</taxon>
        <taxon>Bacillota</taxon>
        <taxon>Bacilli</taxon>
        <taxon>Bacillales</taxon>
        <taxon>Bacillaceae</taxon>
        <taxon>Bacillus</taxon>
    </lineage>
</organism>
<name>A0ABD3ZVH9_BACIU</name>